<dbReference type="GO" id="GO:0046872">
    <property type="term" value="F:metal ion binding"/>
    <property type="evidence" value="ECO:0007669"/>
    <property type="project" value="UniProtKB-KW"/>
</dbReference>
<keyword evidence="1" id="KW-0479">Metal-binding</keyword>
<feature type="binding site" evidence="1">
    <location>
        <position position="64"/>
    </location>
    <ligand>
        <name>Mg(2+)</name>
        <dbReference type="ChEBI" id="CHEBI:18420"/>
        <label>1</label>
    </ligand>
</feature>
<keyword evidence="1" id="KW-0460">Magnesium</keyword>
<reference evidence="3" key="1">
    <citation type="submission" date="2018-12" db="EMBL/GenBank/DDBJ databases">
        <title>Tengunoibacter tsumagoiensis gen. nov., sp. nov., Dictyobacter kobayashii sp. nov., D. alpinus sp. nov., and D. joshuensis sp. nov. and description of Dictyobacteraceae fam. nov. within the order Ktedonobacterales isolated from Tengu-no-mugimeshi.</title>
        <authorList>
            <person name="Wang C.M."/>
            <person name="Zheng Y."/>
            <person name="Sakai Y."/>
            <person name="Toyoda A."/>
            <person name="Minakuchi Y."/>
            <person name="Abe K."/>
            <person name="Yokota A."/>
            <person name="Yabe S."/>
        </authorList>
    </citation>
    <scope>NUCLEOTIDE SEQUENCE [LARGE SCALE GENOMIC DNA]</scope>
    <source>
        <strain evidence="3">Uno16</strain>
    </source>
</reference>
<gene>
    <name evidence="2" type="ORF">KDA_50580</name>
</gene>
<feature type="binding site" evidence="1">
    <location>
        <position position="287"/>
    </location>
    <ligand>
        <name>Mg(2+)</name>
        <dbReference type="ChEBI" id="CHEBI:18420"/>
        <label>1</label>
    </ligand>
</feature>
<dbReference type="Gene3D" id="2.60.120.560">
    <property type="entry name" value="Exo-inulinase, domain 1"/>
    <property type="match status" value="1"/>
</dbReference>
<proteinExistence type="predicted"/>
<organism evidence="2 3">
    <name type="scientific">Dictyobacter alpinus</name>
    <dbReference type="NCBI Taxonomy" id="2014873"/>
    <lineage>
        <taxon>Bacteria</taxon>
        <taxon>Bacillati</taxon>
        <taxon>Chloroflexota</taxon>
        <taxon>Ktedonobacteria</taxon>
        <taxon>Ktedonobacterales</taxon>
        <taxon>Dictyobacteraceae</taxon>
        <taxon>Dictyobacter</taxon>
    </lineage>
</organism>
<evidence type="ECO:0000313" key="2">
    <source>
        <dbReference type="EMBL" id="GCE29574.1"/>
    </source>
</evidence>
<accession>A0A402BDX1</accession>
<dbReference type="Pfam" id="PF03747">
    <property type="entry name" value="ADP_ribosyl_GH"/>
    <property type="match status" value="1"/>
</dbReference>
<feature type="binding site" evidence="1">
    <location>
        <position position="289"/>
    </location>
    <ligand>
        <name>Mg(2+)</name>
        <dbReference type="ChEBI" id="CHEBI:18420"/>
        <label>1</label>
    </ligand>
</feature>
<dbReference type="EMBL" id="BIFT01000002">
    <property type="protein sequence ID" value="GCE29574.1"/>
    <property type="molecule type" value="Genomic_DNA"/>
</dbReference>
<dbReference type="Gene3D" id="1.10.4080.10">
    <property type="entry name" value="ADP-ribosylation/Crystallin J1"/>
    <property type="match status" value="1"/>
</dbReference>
<feature type="binding site" evidence="1">
    <location>
        <position position="63"/>
    </location>
    <ligand>
        <name>Mg(2+)</name>
        <dbReference type="ChEBI" id="CHEBI:18420"/>
        <label>1</label>
    </ligand>
</feature>
<keyword evidence="3" id="KW-1185">Reference proteome</keyword>
<dbReference type="InterPro" id="IPR036705">
    <property type="entry name" value="Ribosyl_crysJ1_sf"/>
</dbReference>
<name>A0A402BDX1_9CHLR</name>
<protein>
    <recommendedName>
        <fullName evidence="4">ADP-ribosylglycohydrolase</fullName>
    </recommendedName>
</protein>
<dbReference type="SUPFAM" id="SSF101478">
    <property type="entry name" value="ADP-ribosylglycohydrolase"/>
    <property type="match status" value="1"/>
</dbReference>
<sequence length="707" mass="77981">MSLFALPHDYTERVYAGILGKMIGVYLGRPFEGWTYEKIRAELGDIMGYVHEKLGVPLIVTDDDLSGTFTFVRALEDYAYTPDLTPAQIGQTWLNYIIEGRTILWWGGMGNSTEHTAYLRLKRGIIAPASGSSRLNSKEVAEQIGAQIFIDGWGMLSPGNPAQAASLAQRAASVSHDGEAIYASQVLAAMEALAFTEHDLHKLLDVGVSFIPQDSITSQMIQDIRAWHREEPDWRKTRLLLAEKYGYHKYGGNCHIIPNHALIILALLYGEDQFQKTLMIVNTSGWDTDCNSGNVGCLLGIKNGLSGLSSGPDWRGPLGDRLYISSADGGRAITDAVNETYHLVKAAHILTQTPFTPPKGGARFHFSLPGSIQGFQFEASTTSALTLTNVPYPRNMHQRCLAVQYNELSANQPVCIATPTFIPADAINMPGYSLEASPTLYPGQHVQARLLADQENNVPVTCQLFIRVYGANDQPKVIPGSKVLLSAGEESTITWRIPDTAGAPIAAIGLQYKAEQAAQGCIYLDFLTWSGAPEVTLARPKEKGTMWHRAWVNGVDQFECWWPEESYRLMQNSGRGLIIQGTREWMDYRVKATLTPHMAQAIGLGARVQGMQRYYALVMGQTNHVRLIKVLDGEIVLAESYLVWVPDRHYAIVLQVTGSSIKAWIDGQQVFDVQDYTNPLLDGGVALICQEGRMGCDGVTIQRIDDV</sequence>
<dbReference type="Proteomes" id="UP000287171">
    <property type="component" value="Unassembled WGS sequence"/>
</dbReference>
<dbReference type="InterPro" id="IPR005502">
    <property type="entry name" value="Ribosyl_crysJ1"/>
</dbReference>
<dbReference type="AlphaFoldDB" id="A0A402BDX1"/>
<dbReference type="OrthoDB" id="9761704at2"/>
<evidence type="ECO:0000256" key="1">
    <source>
        <dbReference type="PIRSR" id="PIRSR605502-1"/>
    </source>
</evidence>
<dbReference type="RefSeq" id="WP_126629814.1">
    <property type="nucleotide sequence ID" value="NZ_BIFT01000002.1"/>
</dbReference>
<comment type="caution">
    <text evidence="2">The sequence shown here is derived from an EMBL/GenBank/DDBJ whole genome shotgun (WGS) entry which is preliminary data.</text>
</comment>
<evidence type="ECO:0008006" key="4">
    <source>
        <dbReference type="Google" id="ProtNLM"/>
    </source>
</evidence>
<comment type="cofactor">
    <cofactor evidence="1">
        <name>Mg(2+)</name>
        <dbReference type="ChEBI" id="CHEBI:18420"/>
    </cofactor>
    <text evidence="1">Binds 2 magnesium ions per subunit.</text>
</comment>
<evidence type="ECO:0000313" key="3">
    <source>
        <dbReference type="Proteomes" id="UP000287171"/>
    </source>
</evidence>